<feature type="transmembrane region" description="Helical" evidence="6">
    <location>
        <begin position="178"/>
        <end position="199"/>
    </location>
</feature>
<protein>
    <submittedName>
        <fullName evidence="7">LysE family translocator</fullName>
    </submittedName>
</protein>
<name>A0A368JN51_9BACT</name>
<evidence type="ECO:0000256" key="2">
    <source>
        <dbReference type="ARBA" id="ARBA00022475"/>
    </source>
</evidence>
<evidence type="ECO:0000256" key="3">
    <source>
        <dbReference type="ARBA" id="ARBA00022692"/>
    </source>
</evidence>
<evidence type="ECO:0000256" key="5">
    <source>
        <dbReference type="ARBA" id="ARBA00023136"/>
    </source>
</evidence>
<comment type="caution">
    <text evidence="7">The sequence shown here is derived from an EMBL/GenBank/DDBJ whole genome shotgun (WGS) entry which is preliminary data.</text>
</comment>
<dbReference type="Proteomes" id="UP000253383">
    <property type="component" value="Unassembled WGS sequence"/>
</dbReference>
<evidence type="ECO:0000313" key="7">
    <source>
        <dbReference type="EMBL" id="RCR69087.1"/>
    </source>
</evidence>
<evidence type="ECO:0000313" key="8">
    <source>
        <dbReference type="Proteomes" id="UP000253383"/>
    </source>
</evidence>
<keyword evidence="4 6" id="KW-1133">Transmembrane helix</keyword>
<feature type="transmembrane region" description="Helical" evidence="6">
    <location>
        <begin position="39"/>
        <end position="63"/>
    </location>
</feature>
<sequence length="212" mass="23886">MIEAIFYGFIAGILLCLTFGTVFFSLMQNSVDNGYRSGIKIAFGVVVCDAIFVVCALFGTAFLPQIDGFEFYLTLFGVILLMAMGVANLFKGTPRLAYPKTRFGNFLYYFTTGFVLNAINPINFITWVTLAAYLTNSLHYSHQERYGFMIASLVSIFLTESALAVFAHKLKRFFTPKVVLIFNRVTGVVFIFISLQLAWTRLYDPLIAMLKQ</sequence>
<keyword evidence="2" id="KW-1003">Cell membrane</keyword>
<dbReference type="InterPro" id="IPR001123">
    <property type="entry name" value="LeuE-type"/>
</dbReference>
<keyword evidence="8" id="KW-1185">Reference proteome</keyword>
<dbReference type="AlphaFoldDB" id="A0A368JN51"/>
<dbReference type="PANTHER" id="PTHR30086:SF20">
    <property type="entry name" value="ARGININE EXPORTER PROTEIN ARGO-RELATED"/>
    <property type="match status" value="1"/>
</dbReference>
<dbReference type="GO" id="GO:0015171">
    <property type="term" value="F:amino acid transmembrane transporter activity"/>
    <property type="evidence" value="ECO:0007669"/>
    <property type="project" value="TreeGrafter"/>
</dbReference>
<accession>A0A368JN51</accession>
<evidence type="ECO:0000256" key="6">
    <source>
        <dbReference type="SAM" id="Phobius"/>
    </source>
</evidence>
<keyword evidence="5 6" id="KW-0472">Membrane</keyword>
<dbReference type="EMBL" id="QOWE01000010">
    <property type="protein sequence ID" value="RCR69087.1"/>
    <property type="molecule type" value="Genomic_DNA"/>
</dbReference>
<gene>
    <name evidence="7" type="ORF">DUE52_13650</name>
</gene>
<comment type="subcellular location">
    <subcellularLocation>
        <location evidence="1">Cell membrane</location>
        <topology evidence="1">Multi-pass membrane protein</topology>
    </subcellularLocation>
</comment>
<keyword evidence="3 6" id="KW-0812">Transmembrane</keyword>
<feature type="transmembrane region" description="Helical" evidence="6">
    <location>
        <begin position="106"/>
        <end position="134"/>
    </location>
</feature>
<dbReference type="PANTHER" id="PTHR30086">
    <property type="entry name" value="ARGININE EXPORTER PROTEIN ARGO"/>
    <property type="match status" value="1"/>
</dbReference>
<feature type="transmembrane region" description="Helical" evidence="6">
    <location>
        <begin position="6"/>
        <end position="27"/>
    </location>
</feature>
<dbReference type="GO" id="GO:0005886">
    <property type="term" value="C:plasma membrane"/>
    <property type="evidence" value="ECO:0007669"/>
    <property type="project" value="UniProtKB-SubCell"/>
</dbReference>
<feature type="transmembrane region" description="Helical" evidence="6">
    <location>
        <begin position="69"/>
        <end position="90"/>
    </location>
</feature>
<feature type="transmembrane region" description="Helical" evidence="6">
    <location>
        <begin position="146"/>
        <end position="166"/>
    </location>
</feature>
<evidence type="ECO:0000256" key="4">
    <source>
        <dbReference type="ARBA" id="ARBA00022989"/>
    </source>
</evidence>
<reference evidence="7 8" key="1">
    <citation type="submission" date="2018-07" db="EMBL/GenBank/DDBJ databases">
        <title>Genome analysis of Larkinella rosea.</title>
        <authorList>
            <person name="Zhou Z."/>
            <person name="Wang G."/>
        </authorList>
    </citation>
    <scope>NUCLEOTIDE SEQUENCE [LARGE SCALE GENOMIC DNA]</scope>
    <source>
        <strain evidence="8">zzj9</strain>
    </source>
</reference>
<dbReference type="Pfam" id="PF01810">
    <property type="entry name" value="LysE"/>
    <property type="match status" value="1"/>
</dbReference>
<evidence type="ECO:0000256" key="1">
    <source>
        <dbReference type="ARBA" id="ARBA00004651"/>
    </source>
</evidence>
<dbReference type="OrthoDB" id="679767at2"/>
<organism evidence="7 8">
    <name type="scientific">Larkinella punicea</name>
    <dbReference type="NCBI Taxonomy" id="2315727"/>
    <lineage>
        <taxon>Bacteria</taxon>
        <taxon>Pseudomonadati</taxon>
        <taxon>Bacteroidota</taxon>
        <taxon>Cytophagia</taxon>
        <taxon>Cytophagales</taxon>
        <taxon>Spirosomataceae</taxon>
        <taxon>Larkinella</taxon>
    </lineage>
</organism>
<proteinExistence type="predicted"/>